<keyword evidence="2" id="KW-1185">Reference proteome</keyword>
<accession>A0AC59EWQ9</accession>
<dbReference type="Proteomes" id="UP000204225">
    <property type="component" value="Segment"/>
</dbReference>
<dbReference type="EMBL" id="KC662249">
    <property type="protein sequence ID" value="AGM15405.1"/>
    <property type="molecule type" value="Genomic_DNA"/>
</dbReference>
<reference evidence="1 2" key="1">
    <citation type="journal article" date="2013" name="Proc. Natl. Acad. Sci. U.S.A.">
        <title>Genome of Phaeocystis globosa virus PgV-16T highlights the common ancestry of the largest known DNA viruses infecting eukaryotes.</title>
        <authorList>
            <person name="Santini S."/>
            <person name="Jeudy S."/>
            <person name="Bartoli J."/>
            <person name="Poirot O."/>
            <person name="Lescot M."/>
            <person name="Abergel C."/>
            <person name="Barbe V."/>
            <person name="Wommack K.E."/>
            <person name="Noordeloos A.A."/>
            <person name="Brussaard C.P."/>
            <person name="Claverie J.M."/>
        </authorList>
    </citation>
    <scope>NUCLEOTIDE SEQUENCE [LARGE SCALE GENOMIC DNA]</scope>
    <source>
        <strain evidence="1 2">16T</strain>
    </source>
</reference>
<name>A0AC59EWQ9_9VIRU</name>
<evidence type="ECO:0000313" key="1">
    <source>
        <dbReference type="EMBL" id="AGM15405.1"/>
    </source>
</evidence>
<gene>
    <name evidence="1" type="ORF">PGCG_00093</name>
</gene>
<sequence length="81" mass="8907">MVEVTETPVAQNEIVLPETMVVPSKYCALMFNMIHVIAKRGGITADEFTVVGELMDFLKKELRVEEHMAAQRAAAAEASAQ</sequence>
<protein>
    <submittedName>
        <fullName evidence="1">Uncharacterized protein</fullName>
    </submittedName>
</protein>
<proteinExistence type="predicted"/>
<evidence type="ECO:0000313" key="2">
    <source>
        <dbReference type="Proteomes" id="UP000204225"/>
    </source>
</evidence>
<organism evidence="1 2">
    <name type="scientific">Phaeocystis globosa virus PgV-16T</name>
    <dbReference type="NCBI Taxonomy" id="3071227"/>
    <lineage>
        <taxon>Viruses</taxon>
        <taxon>Varidnaviria</taxon>
        <taxon>Bamfordvirae</taxon>
        <taxon>Nucleocytoviricota</taxon>
        <taxon>Megaviricetes</taxon>
        <taxon>Imitervirales</taxon>
        <taxon>Mesomimiviridae</taxon>
        <taxon>Tethysvirus</taxon>
        <taxon>Tethysvirus hollandense</taxon>
    </lineage>
</organism>